<protein>
    <recommendedName>
        <fullName evidence="2">histidine kinase</fullName>
        <ecNumber evidence="2">2.7.13.3</ecNumber>
    </recommendedName>
</protein>
<dbReference type="Pfam" id="PF23539">
    <property type="entry name" value="DUF7134"/>
    <property type="match status" value="1"/>
</dbReference>
<dbReference type="PANTHER" id="PTHR24421:SF10">
    <property type="entry name" value="NITRATE_NITRITE SENSOR PROTEIN NARQ"/>
    <property type="match status" value="1"/>
</dbReference>
<dbReference type="SMART" id="SM00387">
    <property type="entry name" value="HATPase_c"/>
    <property type="match status" value="1"/>
</dbReference>
<keyword evidence="9" id="KW-0175">Coiled coil</keyword>
<name>A0ABP6QKJ0_9ACTN</name>
<evidence type="ECO:0000256" key="8">
    <source>
        <dbReference type="ARBA" id="ARBA00023012"/>
    </source>
</evidence>
<evidence type="ECO:0000256" key="6">
    <source>
        <dbReference type="ARBA" id="ARBA00022777"/>
    </source>
</evidence>
<dbReference type="InterPro" id="IPR036890">
    <property type="entry name" value="HATPase_C_sf"/>
</dbReference>
<feature type="transmembrane region" description="Helical" evidence="10">
    <location>
        <begin position="113"/>
        <end position="132"/>
    </location>
</feature>
<dbReference type="PANTHER" id="PTHR24421">
    <property type="entry name" value="NITRATE/NITRITE SENSOR PROTEIN NARX-RELATED"/>
    <property type="match status" value="1"/>
</dbReference>
<keyword evidence="8" id="KW-0902">Two-component regulatory system</keyword>
<keyword evidence="10" id="KW-0812">Transmembrane</keyword>
<comment type="caution">
    <text evidence="12">The sequence shown here is derived from an EMBL/GenBank/DDBJ whole genome shotgun (WGS) entry which is preliminary data.</text>
</comment>
<gene>
    <name evidence="12" type="ORF">GCM10010468_73240</name>
</gene>
<dbReference type="Gene3D" id="3.30.565.10">
    <property type="entry name" value="Histidine kinase-like ATPase, C-terminal domain"/>
    <property type="match status" value="1"/>
</dbReference>
<keyword evidence="6 12" id="KW-0418">Kinase</keyword>
<dbReference type="InterPro" id="IPR005467">
    <property type="entry name" value="His_kinase_dom"/>
</dbReference>
<feature type="transmembrane region" description="Helical" evidence="10">
    <location>
        <begin position="39"/>
        <end position="59"/>
    </location>
</feature>
<dbReference type="InterPro" id="IPR050482">
    <property type="entry name" value="Sensor_HK_TwoCompSys"/>
</dbReference>
<keyword evidence="10" id="KW-1133">Transmembrane helix</keyword>
<dbReference type="InterPro" id="IPR003594">
    <property type="entry name" value="HATPase_dom"/>
</dbReference>
<keyword evidence="13" id="KW-1185">Reference proteome</keyword>
<comment type="catalytic activity">
    <reaction evidence="1">
        <text>ATP + protein L-histidine = ADP + protein N-phospho-L-histidine.</text>
        <dbReference type="EC" id="2.7.13.3"/>
    </reaction>
</comment>
<dbReference type="PROSITE" id="PS50109">
    <property type="entry name" value="HIS_KIN"/>
    <property type="match status" value="1"/>
</dbReference>
<accession>A0ABP6QKJ0</accession>
<evidence type="ECO:0000256" key="5">
    <source>
        <dbReference type="ARBA" id="ARBA00022741"/>
    </source>
</evidence>
<dbReference type="Pfam" id="PF02518">
    <property type="entry name" value="HATPase_c"/>
    <property type="match status" value="1"/>
</dbReference>
<keyword evidence="7" id="KW-0067">ATP-binding</keyword>
<keyword evidence="4" id="KW-0808">Transferase</keyword>
<dbReference type="RefSeq" id="WP_344837975.1">
    <property type="nucleotide sequence ID" value="NZ_BAAAUV010000034.1"/>
</dbReference>
<evidence type="ECO:0000256" key="4">
    <source>
        <dbReference type="ARBA" id="ARBA00022679"/>
    </source>
</evidence>
<feature type="transmembrane region" description="Helical" evidence="10">
    <location>
        <begin position="144"/>
        <end position="162"/>
    </location>
</feature>
<feature type="coiled-coil region" evidence="9">
    <location>
        <begin position="170"/>
        <end position="197"/>
    </location>
</feature>
<proteinExistence type="predicted"/>
<evidence type="ECO:0000256" key="7">
    <source>
        <dbReference type="ARBA" id="ARBA00022840"/>
    </source>
</evidence>
<dbReference type="CDD" id="cd16917">
    <property type="entry name" value="HATPase_UhpB-NarQ-NarX-like"/>
    <property type="match status" value="1"/>
</dbReference>
<evidence type="ECO:0000256" key="3">
    <source>
        <dbReference type="ARBA" id="ARBA00022553"/>
    </source>
</evidence>
<evidence type="ECO:0000256" key="10">
    <source>
        <dbReference type="SAM" id="Phobius"/>
    </source>
</evidence>
<evidence type="ECO:0000256" key="1">
    <source>
        <dbReference type="ARBA" id="ARBA00000085"/>
    </source>
</evidence>
<evidence type="ECO:0000256" key="2">
    <source>
        <dbReference type="ARBA" id="ARBA00012438"/>
    </source>
</evidence>
<dbReference type="Gene3D" id="1.20.5.1930">
    <property type="match status" value="1"/>
</dbReference>
<evidence type="ECO:0000256" key="9">
    <source>
        <dbReference type="SAM" id="Coils"/>
    </source>
</evidence>
<evidence type="ECO:0000313" key="12">
    <source>
        <dbReference type="EMBL" id="GAA3237975.1"/>
    </source>
</evidence>
<sequence>MIKALATWLREHREIADLLLLTPFGFLCLADVLSRAGGYATPVDLGFLGLGVVLVVPLVWRRRWPLLVFTVIALACFAQWSAGLLLGHNVIMLANLSVLIAMYTVAAETNLRWGLAAAAVCAFGAALAFYGFDRQWNGWAAERSNMIALALLVGVVWSLGIYSGTRRAYLQSLEERARRLERERDNQVQIAMAAERARIARELHDVVAHNVSVMVVQADGGAFMVDSDPPRARQALEAISETGRTALKEMRLLLGVLRDGDAKGPYAPQPGVDQINDLIEQTRAAGLPVVVTVEGSPQGLATGLQLTVYRIVQEALTNALKHAGPAATATIFLGYGDDRIRVRVADDGRGAAAADDGMGHGLAGMRERVAMYGGTVTAGPVPGDGFEVAAELPVRGAK</sequence>
<keyword evidence="5" id="KW-0547">Nucleotide-binding</keyword>
<keyword evidence="3" id="KW-0597">Phosphoprotein</keyword>
<dbReference type="InterPro" id="IPR055558">
    <property type="entry name" value="DUF7134"/>
</dbReference>
<evidence type="ECO:0000259" key="11">
    <source>
        <dbReference type="PROSITE" id="PS50109"/>
    </source>
</evidence>
<dbReference type="Proteomes" id="UP001501237">
    <property type="component" value="Unassembled WGS sequence"/>
</dbReference>
<dbReference type="Pfam" id="PF07730">
    <property type="entry name" value="HisKA_3"/>
    <property type="match status" value="1"/>
</dbReference>
<dbReference type="GO" id="GO:0016301">
    <property type="term" value="F:kinase activity"/>
    <property type="evidence" value="ECO:0007669"/>
    <property type="project" value="UniProtKB-KW"/>
</dbReference>
<dbReference type="EC" id="2.7.13.3" evidence="2"/>
<dbReference type="SUPFAM" id="SSF55874">
    <property type="entry name" value="ATPase domain of HSP90 chaperone/DNA topoisomerase II/histidine kinase"/>
    <property type="match status" value="1"/>
</dbReference>
<evidence type="ECO:0000313" key="13">
    <source>
        <dbReference type="Proteomes" id="UP001501237"/>
    </source>
</evidence>
<feature type="transmembrane region" description="Helical" evidence="10">
    <location>
        <begin position="88"/>
        <end position="106"/>
    </location>
</feature>
<feature type="transmembrane region" description="Helical" evidence="10">
    <location>
        <begin position="66"/>
        <end position="82"/>
    </location>
</feature>
<dbReference type="EMBL" id="BAAAUV010000034">
    <property type="protein sequence ID" value="GAA3237975.1"/>
    <property type="molecule type" value="Genomic_DNA"/>
</dbReference>
<keyword evidence="10" id="KW-0472">Membrane</keyword>
<reference evidence="13" key="1">
    <citation type="journal article" date="2019" name="Int. J. Syst. Evol. Microbiol.">
        <title>The Global Catalogue of Microorganisms (GCM) 10K type strain sequencing project: providing services to taxonomists for standard genome sequencing and annotation.</title>
        <authorList>
            <consortium name="The Broad Institute Genomics Platform"/>
            <consortium name="The Broad Institute Genome Sequencing Center for Infectious Disease"/>
            <person name="Wu L."/>
            <person name="Ma J."/>
        </authorList>
    </citation>
    <scope>NUCLEOTIDE SEQUENCE [LARGE SCALE GENOMIC DNA]</scope>
    <source>
        <strain evidence="13">JCM 9377</strain>
    </source>
</reference>
<dbReference type="InterPro" id="IPR011712">
    <property type="entry name" value="Sig_transdc_His_kin_sub3_dim/P"/>
</dbReference>
<organism evidence="12 13">
    <name type="scientific">Actinocorallia longicatena</name>
    <dbReference type="NCBI Taxonomy" id="111803"/>
    <lineage>
        <taxon>Bacteria</taxon>
        <taxon>Bacillati</taxon>
        <taxon>Actinomycetota</taxon>
        <taxon>Actinomycetes</taxon>
        <taxon>Streptosporangiales</taxon>
        <taxon>Thermomonosporaceae</taxon>
        <taxon>Actinocorallia</taxon>
    </lineage>
</organism>
<feature type="domain" description="Histidine kinase" evidence="11">
    <location>
        <begin position="308"/>
        <end position="396"/>
    </location>
</feature>